<dbReference type="Proteomes" id="UP001597119">
    <property type="component" value="Unassembled WGS sequence"/>
</dbReference>
<dbReference type="EMBL" id="JBHUDJ010000002">
    <property type="protein sequence ID" value="MFD1586614.1"/>
    <property type="molecule type" value="Genomic_DNA"/>
</dbReference>
<name>A0ABD6C9I4_9EURY</name>
<reference evidence="2 3" key="1">
    <citation type="journal article" date="2019" name="Int. J. Syst. Evol. Microbiol.">
        <title>The Global Catalogue of Microorganisms (GCM) 10K type strain sequencing project: providing services to taxonomists for standard genome sequencing and annotation.</title>
        <authorList>
            <consortium name="The Broad Institute Genomics Platform"/>
            <consortium name="The Broad Institute Genome Sequencing Center for Infectious Disease"/>
            <person name="Wu L."/>
            <person name="Ma J."/>
        </authorList>
    </citation>
    <scope>NUCLEOTIDE SEQUENCE [LARGE SCALE GENOMIC DNA]</scope>
    <source>
        <strain evidence="2 3">CGMCC 1.12125</strain>
    </source>
</reference>
<proteinExistence type="predicted"/>
<evidence type="ECO:0000313" key="3">
    <source>
        <dbReference type="Proteomes" id="UP001597119"/>
    </source>
</evidence>
<protein>
    <submittedName>
        <fullName evidence="2">MOSC domain-containing protein</fullName>
    </submittedName>
</protein>
<dbReference type="RefSeq" id="WP_247379345.1">
    <property type="nucleotide sequence ID" value="NZ_JALLGV010000007.1"/>
</dbReference>
<keyword evidence="3" id="KW-1185">Reference proteome</keyword>
<organism evidence="2 3">
    <name type="scientific">Halorientalis brevis</name>
    <dbReference type="NCBI Taxonomy" id="1126241"/>
    <lineage>
        <taxon>Archaea</taxon>
        <taxon>Methanobacteriati</taxon>
        <taxon>Methanobacteriota</taxon>
        <taxon>Stenosarchaea group</taxon>
        <taxon>Halobacteria</taxon>
        <taxon>Halobacteriales</taxon>
        <taxon>Haloarculaceae</taxon>
        <taxon>Halorientalis</taxon>
    </lineage>
</organism>
<feature type="domain" description="MOSC" evidence="1">
    <location>
        <begin position="90"/>
        <end position="260"/>
    </location>
</feature>
<dbReference type="PROSITE" id="PS51340">
    <property type="entry name" value="MOSC"/>
    <property type="match status" value="1"/>
</dbReference>
<evidence type="ECO:0000259" key="1">
    <source>
        <dbReference type="PROSITE" id="PS51340"/>
    </source>
</evidence>
<dbReference type="InterPro" id="IPR005303">
    <property type="entry name" value="MOCOS_middle"/>
</dbReference>
<gene>
    <name evidence="2" type="ORF">ACFR9U_06440</name>
</gene>
<dbReference type="InterPro" id="IPR005302">
    <property type="entry name" value="MoCF_Sase_C"/>
</dbReference>
<dbReference type="AlphaFoldDB" id="A0ABD6C9I4"/>
<comment type="caution">
    <text evidence="2">The sequence shown here is derived from an EMBL/GenBank/DDBJ whole genome shotgun (WGS) entry which is preliminary data.</text>
</comment>
<dbReference type="Pfam" id="PF03473">
    <property type="entry name" value="MOSC"/>
    <property type="match status" value="1"/>
</dbReference>
<dbReference type="SUPFAM" id="SSF141673">
    <property type="entry name" value="MOSC N-terminal domain-like"/>
    <property type="match status" value="1"/>
</dbReference>
<dbReference type="Pfam" id="PF03476">
    <property type="entry name" value="MOSC_N"/>
    <property type="match status" value="1"/>
</dbReference>
<sequence length="268" mass="29938">MRELARITVYPVKSLDGCTLDSATIGAHGALALDREYAIFDADGAYVNGKATARIHRLDAAFDPATHDLTVGERGTDERHTYCLRDETERAALNEWLSDFFDEPVTVERDAEGGYPDDTEIHGPTVISTGTVRAVADWFDLPPENVRRRFRANLELDATEPFWEDRLFADHGEVVPFSIGDVTLLGVNPCQRCVVPSRDPDTGEESEGFRERFVRKREATLPAWTPSDRFDHPYRLMLNTDVPESEWGAELAVGESVTVGERRPADAT</sequence>
<accession>A0ABD6C9I4</accession>
<evidence type="ECO:0000313" key="2">
    <source>
        <dbReference type="EMBL" id="MFD1586614.1"/>
    </source>
</evidence>